<proteinExistence type="predicted"/>
<keyword evidence="4" id="KW-1185">Reference proteome</keyword>
<feature type="transmembrane region" description="Helical" evidence="2">
    <location>
        <begin position="65"/>
        <end position="87"/>
    </location>
</feature>
<dbReference type="EMBL" id="JBEXPZ010000001">
    <property type="protein sequence ID" value="MET9843139.1"/>
    <property type="molecule type" value="Genomic_DNA"/>
</dbReference>
<feature type="compositionally biased region" description="Basic residues" evidence="1">
    <location>
        <begin position="19"/>
        <end position="40"/>
    </location>
</feature>
<evidence type="ECO:0000256" key="2">
    <source>
        <dbReference type="SAM" id="Phobius"/>
    </source>
</evidence>
<keyword evidence="2" id="KW-0812">Transmembrane</keyword>
<organism evidence="3 4">
    <name type="scientific">Streptomyces ossamyceticus</name>
    <dbReference type="NCBI Taxonomy" id="249581"/>
    <lineage>
        <taxon>Bacteria</taxon>
        <taxon>Bacillati</taxon>
        <taxon>Actinomycetota</taxon>
        <taxon>Actinomycetes</taxon>
        <taxon>Kitasatosporales</taxon>
        <taxon>Streptomycetaceae</taxon>
        <taxon>Streptomyces</taxon>
    </lineage>
</organism>
<sequence>MPQDPTERRVVVTGVPRRSLPHSRLRPGGRHPHRSGHHRPRTEIDEQTTLGHTYVRSLMRSQLRAALAVFAVLVLLVAPLPLVFAAMPDGAGLEWAVLGFGIYPPLVLLARWHVRRAERNEQDLVRLVEDR</sequence>
<dbReference type="RefSeq" id="WP_355390553.1">
    <property type="nucleotide sequence ID" value="NZ_JBEGHN010000023.1"/>
</dbReference>
<comment type="caution">
    <text evidence="3">The sequence shown here is derived from an EMBL/GenBank/DDBJ whole genome shotgun (WGS) entry which is preliminary data.</text>
</comment>
<protein>
    <recommendedName>
        <fullName evidence="5">Integral membrane protein</fullName>
    </recommendedName>
</protein>
<evidence type="ECO:0000313" key="3">
    <source>
        <dbReference type="EMBL" id="MET9843139.1"/>
    </source>
</evidence>
<gene>
    <name evidence="3" type="ORF">ABZZ21_00860</name>
</gene>
<keyword evidence="2" id="KW-0472">Membrane</keyword>
<feature type="region of interest" description="Disordered" evidence="1">
    <location>
        <begin position="1"/>
        <end position="47"/>
    </location>
</feature>
<accession>A0ABV2URM4</accession>
<evidence type="ECO:0000313" key="4">
    <source>
        <dbReference type="Proteomes" id="UP001550210"/>
    </source>
</evidence>
<reference evidence="3 4" key="1">
    <citation type="submission" date="2024-06" db="EMBL/GenBank/DDBJ databases">
        <title>The Natural Products Discovery Center: Release of the First 8490 Sequenced Strains for Exploring Actinobacteria Biosynthetic Diversity.</title>
        <authorList>
            <person name="Kalkreuter E."/>
            <person name="Kautsar S.A."/>
            <person name="Yang D."/>
            <person name="Bader C.D."/>
            <person name="Teijaro C.N."/>
            <person name="Fluegel L."/>
            <person name="Davis C.M."/>
            <person name="Simpson J.R."/>
            <person name="Lauterbach L."/>
            <person name="Steele A.D."/>
            <person name="Gui C."/>
            <person name="Meng S."/>
            <person name="Li G."/>
            <person name="Viehrig K."/>
            <person name="Ye F."/>
            <person name="Su P."/>
            <person name="Kiefer A.F."/>
            <person name="Nichols A."/>
            <person name="Cepeda A.J."/>
            <person name="Yan W."/>
            <person name="Fan B."/>
            <person name="Jiang Y."/>
            <person name="Adhikari A."/>
            <person name="Zheng C.-J."/>
            <person name="Schuster L."/>
            <person name="Cowan T.M."/>
            <person name="Smanski M.J."/>
            <person name="Chevrette M.G."/>
            <person name="De Carvalho L.P.S."/>
            <person name="Shen B."/>
        </authorList>
    </citation>
    <scope>NUCLEOTIDE SEQUENCE [LARGE SCALE GENOMIC DNA]</scope>
    <source>
        <strain evidence="3 4">NPDC006434</strain>
    </source>
</reference>
<feature type="transmembrane region" description="Helical" evidence="2">
    <location>
        <begin position="93"/>
        <end position="112"/>
    </location>
</feature>
<dbReference type="Proteomes" id="UP001550210">
    <property type="component" value="Unassembled WGS sequence"/>
</dbReference>
<feature type="compositionally biased region" description="Basic and acidic residues" evidence="1">
    <location>
        <begin position="1"/>
        <end position="10"/>
    </location>
</feature>
<name>A0ABV2URM4_9ACTN</name>
<keyword evidence="2" id="KW-1133">Transmembrane helix</keyword>
<evidence type="ECO:0008006" key="5">
    <source>
        <dbReference type="Google" id="ProtNLM"/>
    </source>
</evidence>
<evidence type="ECO:0000256" key="1">
    <source>
        <dbReference type="SAM" id="MobiDB-lite"/>
    </source>
</evidence>